<protein>
    <submittedName>
        <fullName evidence="11">D-alanyl-lipoteichoic acid acyltransferase DltB, MBOAT superfamily</fullName>
    </submittedName>
</protein>
<keyword evidence="3 9" id="KW-1003">Cell membrane</keyword>
<gene>
    <name evidence="11" type="ORF">SAMN05421771_1867</name>
</gene>
<dbReference type="PANTHER" id="PTHR13285:SF23">
    <property type="entry name" value="TEICHOIC ACID D-ALANYLTRANSFERASE"/>
    <property type="match status" value="1"/>
</dbReference>
<dbReference type="GO" id="GO:0042121">
    <property type="term" value="P:alginic acid biosynthetic process"/>
    <property type="evidence" value="ECO:0007669"/>
    <property type="project" value="InterPro"/>
</dbReference>
<dbReference type="InterPro" id="IPR051085">
    <property type="entry name" value="MB_O-acyltransferase"/>
</dbReference>
<keyword evidence="4 9" id="KW-0808">Transferase</keyword>
<comment type="subcellular location">
    <subcellularLocation>
        <location evidence="1">Cell membrane</location>
        <topology evidence="1">Multi-pass membrane protein</topology>
    </subcellularLocation>
</comment>
<evidence type="ECO:0000313" key="12">
    <source>
        <dbReference type="Proteomes" id="UP000199024"/>
    </source>
</evidence>
<evidence type="ECO:0000256" key="3">
    <source>
        <dbReference type="ARBA" id="ARBA00022475"/>
    </source>
</evidence>
<feature type="transmembrane region" description="Helical" evidence="10">
    <location>
        <begin position="361"/>
        <end position="379"/>
    </location>
</feature>
<keyword evidence="5 10" id="KW-0812">Transmembrane</keyword>
<dbReference type="Proteomes" id="UP000199024">
    <property type="component" value="Unassembled WGS sequence"/>
</dbReference>
<evidence type="ECO:0000256" key="10">
    <source>
        <dbReference type="SAM" id="Phobius"/>
    </source>
</evidence>
<dbReference type="PIRSF" id="PIRSF016636">
    <property type="entry name" value="AlgI_DltB"/>
    <property type="match status" value="1"/>
</dbReference>
<dbReference type="Pfam" id="PF03062">
    <property type="entry name" value="MBOAT"/>
    <property type="match status" value="1"/>
</dbReference>
<evidence type="ECO:0000256" key="4">
    <source>
        <dbReference type="ARBA" id="ARBA00022679"/>
    </source>
</evidence>
<keyword evidence="6 10" id="KW-1133">Transmembrane helix</keyword>
<comment type="similarity">
    <text evidence="2 9">Belongs to the membrane-bound acyltransferase family.</text>
</comment>
<keyword evidence="8 9" id="KW-0012">Acyltransferase</keyword>
<evidence type="ECO:0000256" key="1">
    <source>
        <dbReference type="ARBA" id="ARBA00004651"/>
    </source>
</evidence>
<dbReference type="PIRSF" id="PIRSF500217">
    <property type="entry name" value="AlgI"/>
    <property type="match status" value="1"/>
</dbReference>
<dbReference type="GO" id="GO:0016746">
    <property type="term" value="F:acyltransferase activity"/>
    <property type="evidence" value="ECO:0007669"/>
    <property type="project" value="UniProtKB-KW"/>
</dbReference>
<feature type="transmembrane region" description="Helical" evidence="10">
    <location>
        <begin position="6"/>
        <end position="24"/>
    </location>
</feature>
<accession>A0A1I6M5F7</accession>
<evidence type="ECO:0000256" key="5">
    <source>
        <dbReference type="ARBA" id="ARBA00022692"/>
    </source>
</evidence>
<proteinExistence type="inferred from homology"/>
<keyword evidence="7 9" id="KW-0472">Membrane</keyword>
<evidence type="ECO:0000313" key="11">
    <source>
        <dbReference type="EMBL" id="SFS10901.1"/>
    </source>
</evidence>
<dbReference type="InterPro" id="IPR028362">
    <property type="entry name" value="AlgI"/>
</dbReference>
<evidence type="ECO:0000256" key="9">
    <source>
        <dbReference type="PIRNR" id="PIRNR016636"/>
    </source>
</evidence>
<evidence type="ECO:0000256" key="7">
    <source>
        <dbReference type="ARBA" id="ARBA00023136"/>
    </source>
</evidence>
<feature type="transmembrane region" description="Helical" evidence="10">
    <location>
        <begin position="451"/>
        <end position="473"/>
    </location>
</feature>
<dbReference type="STRING" id="474950.SAMN05421771_1867"/>
<dbReference type="InterPro" id="IPR024194">
    <property type="entry name" value="Ac/AlaTfrase_AlgI/DltB"/>
</dbReference>
<dbReference type="EMBL" id="FOZL01000001">
    <property type="protein sequence ID" value="SFS10901.1"/>
    <property type="molecule type" value="Genomic_DNA"/>
</dbReference>
<reference evidence="11 12" key="1">
    <citation type="submission" date="2016-10" db="EMBL/GenBank/DDBJ databases">
        <authorList>
            <person name="de Groot N.N."/>
        </authorList>
    </citation>
    <scope>NUCLEOTIDE SEQUENCE [LARGE SCALE GENOMIC DNA]</scope>
    <source>
        <strain evidence="11 12">DSM 21001</strain>
    </source>
</reference>
<dbReference type="RefSeq" id="WP_089838677.1">
    <property type="nucleotide sequence ID" value="NZ_FOZL01000001.1"/>
</dbReference>
<evidence type="ECO:0000256" key="2">
    <source>
        <dbReference type="ARBA" id="ARBA00010323"/>
    </source>
</evidence>
<feature type="transmembrane region" description="Helical" evidence="10">
    <location>
        <begin position="80"/>
        <end position="102"/>
    </location>
</feature>
<organism evidence="11 12">
    <name type="scientific">Granulicella pectinivorans</name>
    <dbReference type="NCBI Taxonomy" id="474950"/>
    <lineage>
        <taxon>Bacteria</taxon>
        <taxon>Pseudomonadati</taxon>
        <taxon>Acidobacteriota</taxon>
        <taxon>Terriglobia</taxon>
        <taxon>Terriglobales</taxon>
        <taxon>Acidobacteriaceae</taxon>
        <taxon>Granulicella</taxon>
    </lineage>
</organism>
<evidence type="ECO:0000256" key="6">
    <source>
        <dbReference type="ARBA" id="ARBA00022989"/>
    </source>
</evidence>
<dbReference type="OrthoDB" id="9805788at2"/>
<dbReference type="AlphaFoldDB" id="A0A1I6M5F7"/>
<keyword evidence="12" id="KW-1185">Reference proteome</keyword>
<feature type="transmembrane region" description="Helical" evidence="10">
    <location>
        <begin position="412"/>
        <end position="430"/>
    </location>
</feature>
<sequence length="475" mass="53384">MLFNSFPYIFLFLPIVVVLTLLARRVGGPKAAQAVVLVASLFFYTWWKPIHLPYLLGSIAANWLIAKHIDTSTDEDRKRWLQFGLVANVLFLSIFKYVNFFLKSFHQLIPQRFLLPDLDFPLGVSFFTISQIMYLVDCYETILPASSLFDHATFVSFFPYVISGPIAKAKRILHQAPNFGGSGTLGTDLMARGIYLFSLGLFKKVVFADAFARVSDYGVASVSNPSTLESWVFSIAYSMQVYFDFSGYSDMAIGSALMLGIEIPQNFNAPFKALTLIKYWQRWHISLTNFITTYLYTPILQSFPKATLSAAAVATILAMSIAGLWHGPAWTYVWWGVYHGIGLAINQYWNKKKILKLPAAVSWVLTFSFVNGSFVLFHARTVSEAVRGLIGLFPRHNLLGTTNLKMMTQHAIIMHILGPPLLVGFVIAFLGKSSEERAREFKPTVFHSATAVVLLLAAWIFLNSSIATPFVYFQF</sequence>
<dbReference type="GO" id="GO:0005886">
    <property type="term" value="C:plasma membrane"/>
    <property type="evidence" value="ECO:0007669"/>
    <property type="project" value="UniProtKB-SubCell"/>
</dbReference>
<feature type="transmembrane region" description="Helical" evidence="10">
    <location>
        <begin position="306"/>
        <end position="326"/>
    </location>
</feature>
<dbReference type="InterPro" id="IPR004299">
    <property type="entry name" value="MBOAT_fam"/>
</dbReference>
<evidence type="ECO:0000256" key="8">
    <source>
        <dbReference type="ARBA" id="ARBA00023315"/>
    </source>
</evidence>
<name>A0A1I6M5F7_9BACT</name>
<dbReference type="PANTHER" id="PTHR13285">
    <property type="entry name" value="ACYLTRANSFERASE"/>
    <property type="match status" value="1"/>
</dbReference>